<dbReference type="Proteomes" id="UP000285023">
    <property type="component" value="Unassembled WGS sequence"/>
</dbReference>
<evidence type="ECO:0000256" key="1">
    <source>
        <dbReference type="SAM" id="Phobius"/>
    </source>
</evidence>
<organism evidence="2 3">
    <name type="scientific">Sphingomonas edaphi</name>
    <dbReference type="NCBI Taxonomy" id="2315689"/>
    <lineage>
        <taxon>Bacteria</taxon>
        <taxon>Pseudomonadati</taxon>
        <taxon>Pseudomonadota</taxon>
        <taxon>Alphaproteobacteria</taxon>
        <taxon>Sphingomonadales</taxon>
        <taxon>Sphingomonadaceae</taxon>
        <taxon>Sphingomonas</taxon>
    </lineage>
</organism>
<name>A0A418Q343_9SPHN</name>
<protein>
    <submittedName>
        <fullName evidence="2">Uncharacterized protein</fullName>
    </submittedName>
</protein>
<accession>A0A418Q343</accession>
<feature type="transmembrane region" description="Helical" evidence="1">
    <location>
        <begin position="73"/>
        <end position="92"/>
    </location>
</feature>
<dbReference type="AlphaFoldDB" id="A0A418Q343"/>
<gene>
    <name evidence="2" type="ORF">D3M59_04845</name>
</gene>
<dbReference type="RefSeq" id="WP_119532091.1">
    <property type="nucleotide sequence ID" value="NZ_QXTF01000001.1"/>
</dbReference>
<feature type="transmembrane region" description="Helical" evidence="1">
    <location>
        <begin position="12"/>
        <end position="35"/>
    </location>
</feature>
<keyword evidence="1" id="KW-0472">Membrane</keyword>
<evidence type="ECO:0000313" key="2">
    <source>
        <dbReference type="EMBL" id="RIX32291.1"/>
    </source>
</evidence>
<proteinExistence type="predicted"/>
<keyword evidence="1" id="KW-1133">Transmembrane helix</keyword>
<dbReference type="EMBL" id="QXTF01000001">
    <property type="protein sequence ID" value="RIX32291.1"/>
    <property type="molecule type" value="Genomic_DNA"/>
</dbReference>
<reference evidence="2 3" key="1">
    <citation type="submission" date="2018-09" db="EMBL/GenBank/DDBJ databases">
        <title>Sphingomonas sp. DAC4.</title>
        <authorList>
            <person name="Seo T."/>
        </authorList>
    </citation>
    <scope>NUCLEOTIDE SEQUENCE [LARGE SCALE GENOMIC DNA]</scope>
    <source>
        <strain evidence="2 3">DAC4</strain>
    </source>
</reference>
<feature type="transmembrane region" description="Helical" evidence="1">
    <location>
        <begin position="41"/>
        <end position="61"/>
    </location>
</feature>
<comment type="caution">
    <text evidence="2">The sequence shown here is derived from an EMBL/GenBank/DDBJ whole genome shotgun (WGS) entry which is preliminary data.</text>
</comment>
<keyword evidence="1" id="KW-0812">Transmembrane</keyword>
<evidence type="ECO:0000313" key="3">
    <source>
        <dbReference type="Proteomes" id="UP000285023"/>
    </source>
</evidence>
<sequence>MSAPPIRRPTAWRLMTAAFGVWAVNFLVGYAAALIVPEHLLTRLLLAALAVASIPVLLWIVRQSSELKERRMVVAAAAVSGLAVLFNGAVAIA</sequence>
<keyword evidence="3" id="KW-1185">Reference proteome</keyword>